<dbReference type="Gene3D" id="3.10.20.10">
    <property type="match status" value="1"/>
</dbReference>
<feature type="active site" description="Cysteine persulfide intermediate" evidence="3">
    <location>
        <position position="117"/>
    </location>
</feature>
<keyword evidence="2 3" id="KW-0501">Molybdenum cofactor biosynthesis</keyword>
<dbReference type="Pfam" id="PF02634">
    <property type="entry name" value="FdhD-NarQ"/>
    <property type="match status" value="1"/>
</dbReference>
<evidence type="ECO:0000256" key="3">
    <source>
        <dbReference type="HAMAP-Rule" id="MF_00187"/>
    </source>
</evidence>
<comment type="function">
    <text evidence="3">Required for formate dehydrogenase (FDH) activity. Acts as a sulfur carrier protein that transfers sulfur from IscS to the molybdenum cofactor prior to its insertion into FDH.</text>
</comment>
<dbReference type="PANTHER" id="PTHR30592">
    <property type="entry name" value="FORMATE DEHYDROGENASE"/>
    <property type="match status" value="1"/>
</dbReference>
<accession>A0A2T4MXD8</accession>
<evidence type="ECO:0000256" key="1">
    <source>
        <dbReference type="ARBA" id="ARBA00022490"/>
    </source>
</evidence>
<dbReference type="SUPFAM" id="SSF53927">
    <property type="entry name" value="Cytidine deaminase-like"/>
    <property type="match status" value="1"/>
</dbReference>
<dbReference type="HAMAP" id="MF_00187">
    <property type="entry name" value="FdhD"/>
    <property type="match status" value="1"/>
</dbReference>
<comment type="caution">
    <text evidence="4">The sequence shown here is derived from an EMBL/GenBank/DDBJ whole genome shotgun (WGS) entry which is preliminary data.</text>
</comment>
<keyword evidence="4" id="KW-0808">Transferase</keyword>
<comment type="caution">
    <text evidence="3">Lacks conserved residue(s) required for the propagation of feature annotation.</text>
</comment>
<comment type="subcellular location">
    <subcellularLocation>
        <location evidence="3">Cytoplasm</location>
    </subcellularLocation>
</comment>
<dbReference type="GO" id="GO:0016783">
    <property type="term" value="F:sulfurtransferase activity"/>
    <property type="evidence" value="ECO:0007669"/>
    <property type="project" value="InterPro"/>
</dbReference>
<gene>
    <name evidence="3" type="primary">fdhD</name>
    <name evidence="4" type="ORF">DAA48_20355</name>
</gene>
<reference evidence="4 5" key="1">
    <citation type="submission" date="2018-03" db="EMBL/GenBank/DDBJ databases">
        <title>Aeromonas veronii whole genome sequencing and analysis.</title>
        <authorList>
            <person name="Xie H."/>
            <person name="Liu T."/>
            <person name="Wang K."/>
        </authorList>
    </citation>
    <scope>NUCLEOTIDE SEQUENCE [LARGE SCALE GENOMIC DNA]</scope>
    <source>
        <strain evidence="4 5">XH.VA.1</strain>
    </source>
</reference>
<evidence type="ECO:0000313" key="5">
    <source>
        <dbReference type="Proteomes" id="UP000241986"/>
    </source>
</evidence>
<dbReference type="EMBL" id="PZKL01000043">
    <property type="protein sequence ID" value="PTH79253.1"/>
    <property type="molecule type" value="Genomic_DNA"/>
</dbReference>
<dbReference type="GO" id="GO:0006777">
    <property type="term" value="P:Mo-molybdopterin cofactor biosynthetic process"/>
    <property type="evidence" value="ECO:0007669"/>
    <property type="project" value="UniProtKB-UniRule"/>
</dbReference>
<protein>
    <recommendedName>
        <fullName evidence="3">Sulfur carrier protein FdhD</fullName>
    </recommendedName>
</protein>
<dbReference type="AlphaFoldDB" id="A0A2T4MXD8"/>
<dbReference type="GO" id="GO:0097163">
    <property type="term" value="F:sulfur carrier activity"/>
    <property type="evidence" value="ECO:0007669"/>
    <property type="project" value="UniProtKB-UniRule"/>
</dbReference>
<dbReference type="Gene3D" id="3.40.140.10">
    <property type="entry name" value="Cytidine Deaminase, domain 2"/>
    <property type="match status" value="1"/>
</dbReference>
<dbReference type="Proteomes" id="UP000241986">
    <property type="component" value="Unassembled WGS sequence"/>
</dbReference>
<evidence type="ECO:0000313" key="4">
    <source>
        <dbReference type="EMBL" id="PTH79253.1"/>
    </source>
</evidence>
<name>A0A2T4MXD8_AERVE</name>
<sequence length="279" mass="30319">MNAVCIFRPTCMPAYTPVYIPVNLPASPSLDHLVEEVAVAININGINHAVMMATPDDLDDFAVGFLFCESIIRHNHDVHDIRVYPAEHGFVLDVTIANRCLAQLQLRRRSLTGATGCGICGVEAVEQAFPPLPALPLTPPLDGALLVGLRPQIARWQLKGQHSGALHAALALDEQGQILHCLEDIGRHNALDKLIGLLLRQQSACDTLVVTSRCGSELVQKAVHFGARHLICLASPSQLAVRLALKYNLNVVHIPKFDAPVSYSSYRPAAPIGECHESY</sequence>
<evidence type="ECO:0000256" key="2">
    <source>
        <dbReference type="ARBA" id="ARBA00023150"/>
    </source>
</evidence>
<dbReference type="PANTHER" id="PTHR30592:SF1">
    <property type="entry name" value="SULFUR CARRIER PROTEIN FDHD"/>
    <property type="match status" value="1"/>
</dbReference>
<proteinExistence type="inferred from homology"/>
<dbReference type="InterPro" id="IPR016193">
    <property type="entry name" value="Cytidine_deaminase-like"/>
</dbReference>
<dbReference type="PIRSF" id="PIRSF015626">
    <property type="entry name" value="FdhD"/>
    <property type="match status" value="1"/>
</dbReference>
<dbReference type="InterPro" id="IPR003786">
    <property type="entry name" value="FdhD"/>
</dbReference>
<dbReference type="GO" id="GO:0005737">
    <property type="term" value="C:cytoplasm"/>
    <property type="evidence" value="ECO:0007669"/>
    <property type="project" value="UniProtKB-SubCell"/>
</dbReference>
<organism evidence="4 5">
    <name type="scientific">Aeromonas veronii</name>
    <dbReference type="NCBI Taxonomy" id="654"/>
    <lineage>
        <taxon>Bacteria</taxon>
        <taxon>Pseudomonadati</taxon>
        <taxon>Pseudomonadota</taxon>
        <taxon>Gammaproteobacteria</taxon>
        <taxon>Aeromonadales</taxon>
        <taxon>Aeromonadaceae</taxon>
        <taxon>Aeromonas</taxon>
    </lineage>
</organism>
<keyword evidence="1 3" id="KW-0963">Cytoplasm</keyword>
<comment type="similarity">
    <text evidence="3">Belongs to the FdhD family.</text>
</comment>